<dbReference type="AlphaFoldDB" id="A0ABC8BYG0"/>
<evidence type="ECO:0000313" key="3">
    <source>
        <dbReference type="EMBL" id="ARF75452.1"/>
    </source>
</evidence>
<dbReference type="InterPro" id="IPR001466">
    <property type="entry name" value="Beta-lactam-related"/>
</dbReference>
<evidence type="ECO:0000256" key="1">
    <source>
        <dbReference type="SAM" id="MobiDB-lite"/>
    </source>
</evidence>
<evidence type="ECO:0000313" key="4">
    <source>
        <dbReference type="Proteomes" id="UP000192251"/>
    </source>
</evidence>
<keyword evidence="4" id="KW-1185">Reference proteome</keyword>
<proteinExistence type="predicted"/>
<dbReference type="SUPFAM" id="SSF56601">
    <property type="entry name" value="beta-lactamase/transpeptidase-like"/>
    <property type="match status" value="1"/>
</dbReference>
<dbReference type="EMBL" id="CP020563">
    <property type="protein sequence ID" value="ARF75452.1"/>
    <property type="molecule type" value="Genomic_DNA"/>
</dbReference>
<accession>A0ABC8BYG0</accession>
<gene>
    <name evidence="3" type="ORF">B7C62_26755</name>
</gene>
<name>A0ABC8BYG0_9ACTN</name>
<protein>
    <recommendedName>
        <fullName evidence="2">Beta-lactamase-related domain-containing protein</fullName>
    </recommendedName>
</protein>
<dbReference type="Pfam" id="PF00144">
    <property type="entry name" value="Beta-lactamase"/>
    <property type="match status" value="1"/>
</dbReference>
<dbReference type="PANTHER" id="PTHR43283">
    <property type="entry name" value="BETA-LACTAMASE-RELATED"/>
    <property type="match status" value="1"/>
</dbReference>
<dbReference type="KEGG" id="kab:B7C62_26755"/>
<evidence type="ECO:0000259" key="2">
    <source>
        <dbReference type="Pfam" id="PF00144"/>
    </source>
</evidence>
<feature type="compositionally biased region" description="Polar residues" evidence="1">
    <location>
        <begin position="1"/>
        <end position="21"/>
    </location>
</feature>
<feature type="domain" description="Beta-lactamase-related" evidence="2">
    <location>
        <begin position="34"/>
        <end position="342"/>
    </location>
</feature>
<dbReference type="Proteomes" id="UP000192251">
    <property type="component" value="Chromosome"/>
</dbReference>
<feature type="region of interest" description="Disordered" evidence="1">
    <location>
        <begin position="1"/>
        <end position="22"/>
    </location>
</feature>
<dbReference type="Gene3D" id="3.40.710.10">
    <property type="entry name" value="DD-peptidase/beta-lactamase superfamily"/>
    <property type="match status" value="1"/>
</dbReference>
<sequence length="467" mass="48676">MTSAVMSQSTLVRRQPATTGSGRLGPLLDGLIRHHHVPGAQLAVLHPSWGPLGITVEAGEERYGGGSPVTRGSRFPVGSLTKAFTSLLLLTLADDGDIELDTPIGDQFDEPSTWAADAARVTPRQLLTHTGGLPGSHFEAEETIGRARYLARATAVPAVCAPGAAFSYSNVGMVAAGHLAELVLGMDWEEALRTVVLNPLGIVPAWVTGPAGAHVPGHTARPEQGDAVPVAQLLPPAQAPAGALALSAWDLLRFGRLLTDAPVRPSGGLLPPVRVTEAMRRLQPGTDAFGLADGWGLGVAGYREPGGPVWVGHDGTGDGTSCHLRVDPYEGTVVALTTNAGTGLALWEDLVGELRQEGLGIAHHPFARPRGTAPPAEPSLLARCAGTYVNGGTSYEFVQDAGGLRLDQGGAAYARITLRADLAFSVVELTTDRTAYSGRFLADPGTGRIDRMQLSGRLAARDGHQHG</sequence>
<organism evidence="3 4">
    <name type="scientific">Kitasatospora albolonga</name>
    <dbReference type="NCBI Taxonomy" id="68173"/>
    <lineage>
        <taxon>Bacteria</taxon>
        <taxon>Bacillati</taxon>
        <taxon>Actinomycetota</taxon>
        <taxon>Actinomycetes</taxon>
        <taxon>Kitasatosporales</taxon>
        <taxon>Streptomycetaceae</taxon>
        <taxon>Kitasatospora</taxon>
    </lineage>
</organism>
<dbReference type="InterPro" id="IPR012338">
    <property type="entry name" value="Beta-lactam/transpept-like"/>
</dbReference>
<reference evidence="3 4" key="1">
    <citation type="submission" date="2017-04" db="EMBL/GenBank/DDBJ databases">
        <title>The complete genome sequence of Streptomyces albolongus YIM 101047, the producer of novel bafilomycins and novel odoriferous sesquiterpenoids.</title>
        <authorList>
            <person name="Yin M."/>
            <person name="Jiang Y."/>
        </authorList>
    </citation>
    <scope>NUCLEOTIDE SEQUENCE [LARGE SCALE GENOMIC DNA]</scope>
    <source>
        <strain evidence="3 4">YIM 101047</strain>
    </source>
</reference>
<dbReference type="InterPro" id="IPR050789">
    <property type="entry name" value="Diverse_Enzym_Activities"/>
</dbReference>